<feature type="region of interest" description="Disordered" evidence="1">
    <location>
        <begin position="23"/>
        <end position="110"/>
    </location>
</feature>
<proteinExistence type="predicted"/>
<evidence type="ECO:0000256" key="1">
    <source>
        <dbReference type="SAM" id="MobiDB-lite"/>
    </source>
</evidence>
<dbReference type="HOGENOM" id="CLU_1046609_0_0_1"/>
<accession>I2FMM3</accession>
<comment type="caution">
    <text evidence="2">The sequence shown here is derived from an EMBL/GenBank/DDBJ whole genome shotgun (WGS) entry which is preliminary data.</text>
</comment>
<dbReference type="Proteomes" id="UP000006174">
    <property type="component" value="Unassembled WGS sequence"/>
</dbReference>
<dbReference type="STRING" id="1128400.I2FMM3"/>
<gene>
    <name evidence="2" type="ORF">UHOR_12919</name>
</gene>
<evidence type="ECO:0000313" key="2">
    <source>
        <dbReference type="EMBL" id="CCF48166.1"/>
    </source>
</evidence>
<dbReference type="eggNOG" id="ENOG502R4WC">
    <property type="taxonomic scope" value="Eukaryota"/>
</dbReference>
<keyword evidence="3" id="KW-1185">Reference proteome</keyword>
<evidence type="ECO:0000313" key="3">
    <source>
        <dbReference type="Proteomes" id="UP000006174"/>
    </source>
</evidence>
<organism evidence="2 3">
    <name type="scientific">Ustilago hordei</name>
    <name type="common">Barley covered smut fungus</name>
    <dbReference type="NCBI Taxonomy" id="120017"/>
    <lineage>
        <taxon>Eukaryota</taxon>
        <taxon>Fungi</taxon>
        <taxon>Dikarya</taxon>
        <taxon>Basidiomycota</taxon>
        <taxon>Ustilaginomycotina</taxon>
        <taxon>Ustilaginomycetes</taxon>
        <taxon>Ustilaginales</taxon>
        <taxon>Ustilaginaceae</taxon>
        <taxon>Ustilago</taxon>
    </lineage>
</organism>
<sequence>MADSEELPLALVEDNLDYVMAEAQAQAQAQASEPEDMQMENPTNSELDVSTGEVPDPFPILSLDLQAQEAEVEEPSDAEEEGETLPQLPELELEPEPEPVQQPTPTLEPNLDLVDVQDMPADGIVVLLPAVDAGVPDPQPVVPLPTRLLDNGREQEGACLPPIPPLAPITDWNGCVEYDVDSFAVTISPADLLCIYPAGCYLSLCSHAPDFKDHALFTDWVYFAELKVNFRFEPQFKLLLIACLQQPPQRAILMSEVLHLKPRLVC</sequence>
<feature type="compositionally biased region" description="Acidic residues" evidence="1">
    <location>
        <begin position="70"/>
        <end position="83"/>
    </location>
</feature>
<feature type="compositionally biased region" description="Low complexity" evidence="1">
    <location>
        <begin position="99"/>
        <end position="109"/>
    </location>
</feature>
<dbReference type="AlphaFoldDB" id="I2FMM3"/>
<reference evidence="2 3" key="1">
    <citation type="journal article" date="2012" name="Plant Cell">
        <title>Genome comparison of barley and maize smut fungi reveals targeted loss of RNA silencing components and species-specific presence of transposable elements.</title>
        <authorList>
            <person name="Laurie J.D."/>
            <person name="Ali S."/>
            <person name="Linning R."/>
            <person name="Mannhaupt G."/>
            <person name="Wong P."/>
            <person name="Gueldener U."/>
            <person name="Muensterkoetter M."/>
            <person name="Moore R."/>
            <person name="Kahmann R."/>
            <person name="Bakkeren G."/>
            <person name="Schirawski J."/>
        </authorList>
    </citation>
    <scope>NUCLEOTIDE SEQUENCE [LARGE SCALE GENOMIC DNA]</scope>
    <source>
        <strain evidence="3">Uh4875-4</strain>
    </source>
</reference>
<dbReference type="EMBL" id="CAGI01000108">
    <property type="protein sequence ID" value="CCF48166.1"/>
    <property type="molecule type" value="Genomic_DNA"/>
</dbReference>
<protein>
    <submittedName>
        <fullName evidence="2">Uncharacterized protein</fullName>
    </submittedName>
</protein>
<name>I2FMM3_USTHO</name>